<dbReference type="Pfam" id="PF13412">
    <property type="entry name" value="HTH_24"/>
    <property type="match status" value="1"/>
</dbReference>
<dbReference type="InterPro" id="IPR011991">
    <property type="entry name" value="ArsR-like_HTH"/>
</dbReference>
<keyword evidence="5" id="KW-1185">Reference proteome</keyword>
<organism evidence="4 5">
    <name type="scientific">Halanaerobium hydrogeniformans</name>
    <name type="common">Halanaerobium sp. (strain sapolanicus)</name>
    <dbReference type="NCBI Taxonomy" id="656519"/>
    <lineage>
        <taxon>Bacteria</taxon>
        <taxon>Bacillati</taxon>
        <taxon>Bacillota</taxon>
        <taxon>Clostridia</taxon>
        <taxon>Halanaerobiales</taxon>
        <taxon>Halanaerobiaceae</taxon>
        <taxon>Halanaerobium</taxon>
    </lineage>
</organism>
<reference evidence="4 5" key="1">
    <citation type="submission" date="2010-11" db="EMBL/GenBank/DDBJ databases">
        <title>Complete sequence of Halanaerobium sp. sapolanicus.</title>
        <authorList>
            <consortium name="US DOE Joint Genome Institute"/>
            <person name="Lucas S."/>
            <person name="Copeland A."/>
            <person name="Lapidus A."/>
            <person name="Cheng J.-F."/>
            <person name="Bruce D."/>
            <person name="Goodwin L."/>
            <person name="Pitluck S."/>
            <person name="Davenport K."/>
            <person name="Detter J.C."/>
            <person name="Han C."/>
            <person name="Tapia R."/>
            <person name="Land M."/>
            <person name="Hauser L."/>
            <person name="Jeffries C."/>
            <person name="Kyrpides N."/>
            <person name="Ivanova N."/>
            <person name="Mikhailova N."/>
            <person name="Begemann M.B."/>
            <person name="Mormile M.R."/>
            <person name="Wall J.D."/>
            <person name="Elias D.A."/>
            <person name="Woyke T."/>
        </authorList>
    </citation>
    <scope>NUCLEOTIDE SEQUENCE [LARGE SCALE GENOMIC DNA]</scope>
    <source>
        <strain evidence="5">sapolanicus</strain>
    </source>
</reference>
<dbReference type="eggNOG" id="COG1940">
    <property type="taxonomic scope" value="Bacteria"/>
</dbReference>
<dbReference type="EMBL" id="CP002304">
    <property type="protein sequence ID" value="ADQ13606.1"/>
    <property type="molecule type" value="Genomic_DNA"/>
</dbReference>
<name>E4RND8_HALHG</name>
<dbReference type="PANTHER" id="PTHR18964:SF149">
    <property type="entry name" value="BIFUNCTIONAL UDP-N-ACETYLGLUCOSAMINE 2-EPIMERASE_N-ACETYLMANNOSAMINE KINASE"/>
    <property type="match status" value="1"/>
</dbReference>
<accession>E4RND8</accession>
<dbReference type="SUPFAM" id="SSF46785">
    <property type="entry name" value="Winged helix' DNA-binding domain"/>
    <property type="match status" value="1"/>
</dbReference>
<dbReference type="InterPro" id="IPR036390">
    <property type="entry name" value="WH_DNA-bd_sf"/>
</dbReference>
<reference evidence="4 5" key="2">
    <citation type="journal article" date="2011" name="J. Bacteriol.">
        <title>Complete Genome Sequence of the Haloalkaliphilic, Hydrogen Producing Halanaerobium hydrogenoformans.</title>
        <authorList>
            <person name="Brown S.D."/>
            <person name="Begemann M.B."/>
            <person name="Mormile M.R."/>
            <person name="Wall J.D."/>
            <person name="Han C.S."/>
            <person name="Goodwin L.A."/>
            <person name="Pitluck S."/>
            <person name="Land M.L."/>
            <person name="Hauser L.J."/>
            <person name="Elias D.A."/>
        </authorList>
    </citation>
    <scope>NUCLEOTIDE SEQUENCE [LARGE SCALE GENOMIC DNA]</scope>
    <source>
        <strain evidence="5">sapolanicus</strain>
    </source>
</reference>
<gene>
    <name evidence="4" type="ordered locus">Halsa_0116</name>
</gene>
<dbReference type="GO" id="GO:0042732">
    <property type="term" value="P:D-xylose metabolic process"/>
    <property type="evidence" value="ECO:0007669"/>
    <property type="project" value="UniProtKB-KW"/>
</dbReference>
<dbReference type="RefSeq" id="WP_013404712.1">
    <property type="nucleotide sequence ID" value="NC_014654.1"/>
</dbReference>
<evidence type="ECO:0000256" key="1">
    <source>
        <dbReference type="ARBA" id="ARBA00002486"/>
    </source>
</evidence>
<proteinExistence type="inferred from homology"/>
<evidence type="ECO:0000256" key="3">
    <source>
        <dbReference type="ARBA" id="ARBA00022629"/>
    </source>
</evidence>
<dbReference type="Proteomes" id="UP000007434">
    <property type="component" value="Chromosome"/>
</dbReference>
<evidence type="ECO:0000313" key="5">
    <source>
        <dbReference type="Proteomes" id="UP000007434"/>
    </source>
</evidence>
<dbReference type="InterPro" id="IPR043129">
    <property type="entry name" value="ATPase_NBD"/>
</dbReference>
<dbReference type="PANTHER" id="PTHR18964">
    <property type="entry name" value="ROK (REPRESSOR, ORF, KINASE) FAMILY"/>
    <property type="match status" value="1"/>
</dbReference>
<dbReference type="STRING" id="656519.Halsa_0116"/>
<comment type="similarity">
    <text evidence="2">Belongs to the ROK (NagC/XylR) family.</text>
</comment>
<dbReference type="HOGENOM" id="CLU_036604_13_5_9"/>
<sequence>MIKKGSFKNMKNLNMKNVLTLIKDHQGISRADIAKKVNLSRAAVTNIVNELLELKLVKEVRAGKSSGGRRPILLDLNPDGGYVIGLEWGISRLKAVLLNLEADILAEEEIIPIDNSLKEYTKKSFNLIDKFISTIKDEDKITGIAVGIHGLVDSQKGVSLFTPHFGWGRVEIEEIIAEKFDYPVFIDNDVRMMAEGEIWQGKKDFIFINTGSGVGAALVFNAKLHYGVNNAAGEFGHIKITDDGPICECGKKGCLETLIAEERILNKYYNKLNVDIKRSELSITQLLKDYKKGSIKAVETIQETSEYFSRGIADLVNLLNPEAVVIGGLFASYPEIFLDELKTSVSDKALDLAVENLNITTAHYGEYAGAVGAAEKVLNNFFAVD</sequence>
<dbReference type="Gene3D" id="3.30.420.40">
    <property type="match status" value="2"/>
</dbReference>
<keyword evidence="3" id="KW-0119">Carbohydrate metabolism</keyword>
<keyword evidence="3" id="KW-0859">Xylose metabolism</keyword>
<comment type="function">
    <text evidence="1">Transcriptional repressor of xylose-utilizing enzymes.</text>
</comment>
<dbReference type="Gene3D" id="1.10.10.10">
    <property type="entry name" value="Winged helix-like DNA-binding domain superfamily/Winged helix DNA-binding domain"/>
    <property type="match status" value="1"/>
</dbReference>
<dbReference type="CDD" id="cd00090">
    <property type="entry name" value="HTH_ARSR"/>
    <property type="match status" value="1"/>
</dbReference>
<dbReference type="Pfam" id="PF00480">
    <property type="entry name" value="ROK"/>
    <property type="match status" value="1"/>
</dbReference>
<dbReference type="InterPro" id="IPR036388">
    <property type="entry name" value="WH-like_DNA-bd_sf"/>
</dbReference>
<dbReference type="KEGG" id="has:Halsa_0116"/>
<evidence type="ECO:0000313" key="4">
    <source>
        <dbReference type="EMBL" id="ADQ13606.1"/>
    </source>
</evidence>
<evidence type="ECO:0000256" key="2">
    <source>
        <dbReference type="ARBA" id="ARBA00006479"/>
    </source>
</evidence>
<dbReference type="SUPFAM" id="SSF53067">
    <property type="entry name" value="Actin-like ATPase domain"/>
    <property type="match status" value="1"/>
</dbReference>
<protein>
    <submittedName>
        <fullName evidence="4">ROK family protein</fullName>
    </submittedName>
</protein>
<dbReference type="InterPro" id="IPR000600">
    <property type="entry name" value="ROK"/>
</dbReference>
<dbReference type="AlphaFoldDB" id="E4RND8"/>